<dbReference type="InterPro" id="IPR026856">
    <property type="entry name" value="Sialidase_fam"/>
</dbReference>
<reference evidence="2" key="3">
    <citation type="submission" date="2025-09" db="UniProtKB">
        <authorList>
            <consortium name="Ensembl"/>
        </authorList>
    </citation>
    <scope>IDENTIFICATION</scope>
</reference>
<feature type="region of interest" description="Disordered" evidence="1">
    <location>
        <begin position="168"/>
        <end position="193"/>
    </location>
</feature>
<dbReference type="CDD" id="cd15482">
    <property type="entry name" value="Sialidase_non-viral"/>
    <property type="match status" value="1"/>
</dbReference>
<proteinExistence type="predicted"/>
<dbReference type="Ensembl" id="ENSPNAT00000074548.1">
    <property type="protein sequence ID" value="ENSPNAP00000051774.1"/>
    <property type="gene ID" value="ENSPNAG00000017118.2"/>
</dbReference>
<organism evidence="2 3">
    <name type="scientific">Pygocentrus nattereri</name>
    <name type="common">Red-bellied piranha</name>
    <dbReference type="NCBI Taxonomy" id="42514"/>
    <lineage>
        <taxon>Eukaryota</taxon>
        <taxon>Metazoa</taxon>
        <taxon>Chordata</taxon>
        <taxon>Craniata</taxon>
        <taxon>Vertebrata</taxon>
        <taxon>Euteleostomi</taxon>
        <taxon>Actinopterygii</taxon>
        <taxon>Neopterygii</taxon>
        <taxon>Teleostei</taxon>
        <taxon>Ostariophysi</taxon>
        <taxon>Characiformes</taxon>
        <taxon>Characoidei</taxon>
        <taxon>Pygocentrus</taxon>
    </lineage>
</organism>
<evidence type="ECO:0000313" key="3">
    <source>
        <dbReference type="Proteomes" id="UP001501920"/>
    </source>
</evidence>
<evidence type="ECO:0000313" key="2">
    <source>
        <dbReference type="Ensembl" id="ENSPNAP00000051774.1"/>
    </source>
</evidence>
<accession>A0AAR2JNK0</accession>
<dbReference type="Proteomes" id="UP001501920">
    <property type="component" value="Chromosome 16"/>
</dbReference>
<dbReference type="SUPFAM" id="SSF50939">
    <property type="entry name" value="Sialidases"/>
    <property type="match status" value="1"/>
</dbReference>
<reference evidence="2" key="2">
    <citation type="submission" date="2025-08" db="UniProtKB">
        <authorList>
            <consortium name="Ensembl"/>
        </authorList>
    </citation>
    <scope>IDENTIFICATION</scope>
</reference>
<dbReference type="Gene3D" id="2.120.10.10">
    <property type="match status" value="2"/>
</dbReference>
<keyword evidence="3" id="KW-1185">Reference proteome</keyword>
<sequence>MIKSKSSFTSVLDTCSNCKITFFQWSPAEVLKTASLKGYHAMNPCPVYKSNSLFLFFICIYDLIIDGDQIHTGENACVTSSAQTTRRVGMKQQTYRMCALVFYSGGDGMTWKKGKLMKAESNECQMAELIDQEGKSHGVESWSKGSGTEVKESGSDWLIPRLSSPAFDHAKNESSSPTFHRKTHRLHSHPSDKKSRKNLAVFGTRLLWMPLVGAKPLIIHNSFSWYSDLTHCEDRNNFACLMECRQKSKLMNISLNYFNFNSPFLM</sequence>
<dbReference type="InterPro" id="IPR036278">
    <property type="entry name" value="Sialidase_sf"/>
</dbReference>
<dbReference type="PANTHER" id="PTHR10628">
    <property type="entry name" value="SIALIDASE"/>
    <property type="match status" value="1"/>
</dbReference>
<reference evidence="2 3" key="1">
    <citation type="submission" date="2020-10" db="EMBL/GenBank/DDBJ databases">
        <title>Pygocentrus nattereri (red-bellied piranha) genome, fPygNat1, primary haplotype.</title>
        <authorList>
            <person name="Myers G."/>
            <person name="Meyer A."/>
            <person name="Karagic N."/>
            <person name="Pippel M."/>
            <person name="Winkler S."/>
            <person name="Tracey A."/>
            <person name="Wood J."/>
            <person name="Formenti G."/>
            <person name="Howe K."/>
            <person name="Fedrigo O."/>
            <person name="Jarvis E.D."/>
        </authorList>
    </citation>
    <scope>NUCLEOTIDE SEQUENCE [LARGE SCALE GENOMIC DNA]</scope>
</reference>
<dbReference type="PANTHER" id="PTHR10628:SF23">
    <property type="entry name" value="SIALIDASE-3"/>
    <property type="match status" value="1"/>
</dbReference>
<evidence type="ECO:0000256" key="1">
    <source>
        <dbReference type="SAM" id="MobiDB-lite"/>
    </source>
</evidence>
<dbReference type="GO" id="GO:0009313">
    <property type="term" value="P:oligosaccharide catabolic process"/>
    <property type="evidence" value="ECO:0007669"/>
    <property type="project" value="TreeGrafter"/>
</dbReference>
<dbReference type="AlphaFoldDB" id="A0AAR2JNK0"/>
<dbReference type="GO" id="GO:0005737">
    <property type="term" value="C:cytoplasm"/>
    <property type="evidence" value="ECO:0007669"/>
    <property type="project" value="TreeGrafter"/>
</dbReference>
<protein>
    <submittedName>
        <fullName evidence="2">Uncharacterized protein</fullName>
    </submittedName>
</protein>
<dbReference type="GO" id="GO:0006689">
    <property type="term" value="P:ganglioside catabolic process"/>
    <property type="evidence" value="ECO:0007669"/>
    <property type="project" value="TreeGrafter"/>
</dbReference>
<name>A0AAR2JNK0_PYGNA</name>
<dbReference type="GO" id="GO:0004308">
    <property type="term" value="F:exo-alpha-sialidase activity"/>
    <property type="evidence" value="ECO:0007669"/>
    <property type="project" value="InterPro"/>
</dbReference>
<feature type="compositionally biased region" description="Basic residues" evidence="1">
    <location>
        <begin position="179"/>
        <end position="188"/>
    </location>
</feature>
<dbReference type="GO" id="GO:0016020">
    <property type="term" value="C:membrane"/>
    <property type="evidence" value="ECO:0007669"/>
    <property type="project" value="TreeGrafter"/>
</dbReference>